<dbReference type="RefSeq" id="XP_026599591.1">
    <property type="nucleotide sequence ID" value="XM_026751859.1"/>
</dbReference>
<gene>
    <name evidence="2" type="ORF">DSM5745_09843</name>
</gene>
<feature type="compositionally biased region" description="Basic and acidic residues" evidence="1">
    <location>
        <begin position="1"/>
        <end position="16"/>
    </location>
</feature>
<evidence type="ECO:0000313" key="3">
    <source>
        <dbReference type="Proteomes" id="UP000256690"/>
    </source>
</evidence>
<accession>A0A3D8QRL0</accession>
<dbReference type="CDD" id="cd09917">
    <property type="entry name" value="F-box_SF"/>
    <property type="match status" value="1"/>
</dbReference>
<dbReference type="InterPro" id="IPR036047">
    <property type="entry name" value="F-box-like_dom_sf"/>
</dbReference>
<protein>
    <recommendedName>
        <fullName evidence="4">F-box domain-containing protein</fullName>
    </recommendedName>
</protein>
<dbReference type="EMBL" id="PVWQ01000014">
    <property type="protein sequence ID" value="RDW64432.1"/>
    <property type="molecule type" value="Genomic_DNA"/>
</dbReference>
<dbReference type="OrthoDB" id="4182504at2759"/>
<sequence length="424" mass="48475">MSDPAKKRGWETELPERPAGAKKLKSSDSLALSQADPLGHLNKDVLHLIGSYLTPKDIVRSERVSERWQAVSEFWLAAVIAKFLKIEPGNPLYADQKKYTYQLNAMGLEKITYADQKQSICRLHSLRGGYSTTAVRLHYDSFLHPFSHVCWRRDFMVQVGPTARFFYRNDGPQPEHVGDNLYWRWYSGSKLPGGGKFQKVPMTRFCTPDDAGVGITHLAANDDGIVLIKLRPGRNAAWERTVVHSLVDDKVLWQDDSHLQTQNIILEEDEVTHLLGQERLYALSLPPFPGWIVARNFRTGFLLYQHRLGRGPLSDSRLACEKARLFQATNGNEIIIVYPAKTTYGPFNIINASNGHHVRSLSYKGLERFDQIRTHPASRRMAIVDTWDYELSLCALKREYPVPSSNMRVTILRYFAYHPDAKYM</sequence>
<name>A0A3D8QRL0_9EURO</name>
<feature type="region of interest" description="Disordered" evidence="1">
    <location>
        <begin position="1"/>
        <end position="26"/>
    </location>
</feature>
<dbReference type="Gene3D" id="1.20.1280.50">
    <property type="match status" value="1"/>
</dbReference>
<evidence type="ECO:0000313" key="2">
    <source>
        <dbReference type="EMBL" id="RDW64432.1"/>
    </source>
</evidence>
<reference evidence="2 3" key="1">
    <citation type="journal article" date="2018" name="IMA Fungus">
        <title>IMA Genome-F 9: Draft genome sequence of Annulohypoxylon stygium, Aspergillus mulundensis, Berkeleyomyces basicola (syn. Thielaviopsis basicola), Ceratocystis smalleyi, two Cercospora beticola strains, Coleophoma cylindrospora, Fusarium fracticaudum, Phialophora cf. hyalina, and Morchella septimelata.</title>
        <authorList>
            <person name="Wingfield B.D."/>
            <person name="Bills G.F."/>
            <person name="Dong Y."/>
            <person name="Huang W."/>
            <person name="Nel W.J."/>
            <person name="Swalarsk-Parry B.S."/>
            <person name="Vaghefi N."/>
            <person name="Wilken P.M."/>
            <person name="An Z."/>
            <person name="de Beer Z.W."/>
            <person name="De Vos L."/>
            <person name="Chen L."/>
            <person name="Duong T.A."/>
            <person name="Gao Y."/>
            <person name="Hammerbacher A."/>
            <person name="Kikkert J.R."/>
            <person name="Li Y."/>
            <person name="Li H."/>
            <person name="Li K."/>
            <person name="Li Q."/>
            <person name="Liu X."/>
            <person name="Ma X."/>
            <person name="Naidoo K."/>
            <person name="Pethybridge S.J."/>
            <person name="Sun J."/>
            <person name="Steenkamp E.T."/>
            <person name="van der Nest M.A."/>
            <person name="van Wyk S."/>
            <person name="Wingfield M.J."/>
            <person name="Xiong C."/>
            <person name="Yue Q."/>
            <person name="Zhang X."/>
        </authorList>
    </citation>
    <scope>NUCLEOTIDE SEQUENCE [LARGE SCALE GENOMIC DNA]</scope>
    <source>
        <strain evidence="2 3">DSM 5745</strain>
    </source>
</reference>
<dbReference type="Proteomes" id="UP000256690">
    <property type="component" value="Unassembled WGS sequence"/>
</dbReference>
<evidence type="ECO:0000256" key="1">
    <source>
        <dbReference type="SAM" id="MobiDB-lite"/>
    </source>
</evidence>
<dbReference type="SUPFAM" id="SSF81383">
    <property type="entry name" value="F-box domain"/>
    <property type="match status" value="1"/>
</dbReference>
<dbReference type="AlphaFoldDB" id="A0A3D8QRL0"/>
<proteinExistence type="predicted"/>
<evidence type="ECO:0008006" key="4">
    <source>
        <dbReference type="Google" id="ProtNLM"/>
    </source>
</evidence>
<comment type="caution">
    <text evidence="2">The sequence shown here is derived from an EMBL/GenBank/DDBJ whole genome shotgun (WGS) entry which is preliminary data.</text>
</comment>
<dbReference type="GeneID" id="38120213"/>
<organism evidence="2 3">
    <name type="scientific">Aspergillus mulundensis</name>
    <dbReference type="NCBI Taxonomy" id="1810919"/>
    <lineage>
        <taxon>Eukaryota</taxon>
        <taxon>Fungi</taxon>
        <taxon>Dikarya</taxon>
        <taxon>Ascomycota</taxon>
        <taxon>Pezizomycotina</taxon>
        <taxon>Eurotiomycetes</taxon>
        <taxon>Eurotiomycetidae</taxon>
        <taxon>Eurotiales</taxon>
        <taxon>Aspergillaceae</taxon>
        <taxon>Aspergillus</taxon>
        <taxon>Aspergillus subgen. Nidulantes</taxon>
    </lineage>
</organism>
<keyword evidence="3" id="KW-1185">Reference proteome</keyword>